<feature type="compositionally biased region" description="Polar residues" evidence="2">
    <location>
        <begin position="1"/>
        <end position="11"/>
    </location>
</feature>
<sequence length="280" mass="30581">MDNSPRNTRSAPNLKRSYESFNQTENDAPQQAGPDEIPVVLEKLLANKLSASGKLMIDGSIGDGELLELSAWIAQSPSQVKDIEIDLCVDSDYLAGLLIALGENNKVTTLNLTGGHISKEVCAACAQMLHMNASIDVLRIAGNWADSDSICLVFQGVENNKTLKTLSIENPEFGKYGMEALAGTLKSNRSIKTLCLMEIPINTVAAESLANAFRDNNVLSKVVIVRSGISTAGMKKLLEGILESQSLTRITIPERAFEEEDEARLVEVFRRNQQRNEQSE</sequence>
<dbReference type="AlphaFoldDB" id="A0A934STH6"/>
<dbReference type="SUPFAM" id="SSF52047">
    <property type="entry name" value="RNI-like"/>
    <property type="match status" value="1"/>
</dbReference>
<evidence type="ECO:0000313" key="4">
    <source>
        <dbReference type="Proteomes" id="UP000622890"/>
    </source>
</evidence>
<evidence type="ECO:0000256" key="1">
    <source>
        <dbReference type="ARBA" id="ARBA00022737"/>
    </source>
</evidence>
<feature type="region of interest" description="Disordered" evidence="2">
    <location>
        <begin position="1"/>
        <end position="34"/>
    </location>
</feature>
<dbReference type="InterPro" id="IPR032675">
    <property type="entry name" value="LRR_dom_sf"/>
</dbReference>
<name>A0A934STH6_9BURK</name>
<organism evidence="3 4">
    <name type="scientific">Noviherbaspirillum pedocola</name>
    <dbReference type="NCBI Taxonomy" id="2801341"/>
    <lineage>
        <taxon>Bacteria</taxon>
        <taxon>Pseudomonadati</taxon>
        <taxon>Pseudomonadota</taxon>
        <taxon>Betaproteobacteria</taxon>
        <taxon>Burkholderiales</taxon>
        <taxon>Oxalobacteraceae</taxon>
        <taxon>Noviherbaspirillum</taxon>
    </lineage>
</organism>
<accession>A0A934STH6</accession>
<dbReference type="InterPro" id="IPR052201">
    <property type="entry name" value="LRR-containing_regulator"/>
</dbReference>
<feature type="compositionally biased region" description="Polar residues" evidence="2">
    <location>
        <begin position="19"/>
        <end position="29"/>
    </location>
</feature>
<dbReference type="RefSeq" id="WP_200591685.1">
    <property type="nucleotide sequence ID" value="NZ_JAEPBG010000003.1"/>
</dbReference>
<dbReference type="Gene3D" id="3.80.10.10">
    <property type="entry name" value="Ribonuclease Inhibitor"/>
    <property type="match status" value="2"/>
</dbReference>
<dbReference type="PANTHER" id="PTHR24111">
    <property type="entry name" value="LEUCINE-RICH REPEAT-CONTAINING PROTEIN 34"/>
    <property type="match status" value="1"/>
</dbReference>
<dbReference type="EMBL" id="JAEPBG010000003">
    <property type="protein sequence ID" value="MBK4734916.1"/>
    <property type="molecule type" value="Genomic_DNA"/>
</dbReference>
<evidence type="ECO:0000256" key="2">
    <source>
        <dbReference type="SAM" id="MobiDB-lite"/>
    </source>
</evidence>
<keyword evidence="1" id="KW-0677">Repeat</keyword>
<proteinExistence type="predicted"/>
<evidence type="ECO:0000313" key="3">
    <source>
        <dbReference type="EMBL" id="MBK4734916.1"/>
    </source>
</evidence>
<reference evidence="3" key="1">
    <citation type="submission" date="2021-01" db="EMBL/GenBank/DDBJ databases">
        <title>Genome sequence of strain Noviherbaspirillum sp. DKR-6.</title>
        <authorList>
            <person name="Chaudhary D.K."/>
        </authorList>
    </citation>
    <scope>NUCLEOTIDE SEQUENCE</scope>
    <source>
        <strain evidence="3">DKR-6</strain>
    </source>
</reference>
<protein>
    <submittedName>
        <fullName evidence="3">Uncharacterized protein</fullName>
    </submittedName>
</protein>
<gene>
    <name evidence="3" type="ORF">JJB74_09890</name>
</gene>
<dbReference type="Proteomes" id="UP000622890">
    <property type="component" value="Unassembled WGS sequence"/>
</dbReference>
<keyword evidence="4" id="KW-1185">Reference proteome</keyword>
<dbReference type="PANTHER" id="PTHR24111:SF0">
    <property type="entry name" value="LEUCINE-RICH REPEAT-CONTAINING PROTEIN"/>
    <property type="match status" value="1"/>
</dbReference>
<comment type="caution">
    <text evidence="3">The sequence shown here is derived from an EMBL/GenBank/DDBJ whole genome shotgun (WGS) entry which is preliminary data.</text>
</comment>